<proteinExistence type="predicted"/>
<name>A0A7J7ZQ59_RHIFE</name>
<organism evidence="1 2">
    <name type="scientific">Rhinolophus ferrumequinum</name>
    <name type="common">Greater horseshoe bat</name>
    <dbReference type="NCBI Taxonomy" id="59479"/>
    <lineage>
        <taxon>Eukaryota</taxon>
        <taxon>Metazoa</taxon>
        <taxon>Chordata</taxon>
        <taxon>Craniata</taxon>
        <taxon>Vertebrata</taxon>
        <taxon>Euteleostomi</taxon>
        <taxon>Mammalia</taxon>
        <taxon>Eutheria</taxon>
        <taxon>Laurasiatheria</taxon>
        <taxon>Chiroptera</taxon>
        <taxon>Yinpterochiroptera</taxon>
        <taxon>Rhinolophoidea</taxon>
        <taxon>Rhinolophidae</taxon>
        <taxon>Rhinolophinae</taxon>
        <taxon>Rhinolophus</taxon>
    </lineage>
</organism>
<accession>A0A7J7ZQ59</accession>
<evidence type="ECO:0000313" key="1">
    <source>
        <dbReference type="EMBL" id="KAF6376432.1"/>
    </source>
</evidence>
<comment type="caution">
    <text evidence="1">The sequence shown here is derived from an EMBL/GenBank/DDBJ whole genome shotgun (WGS) entry which is preliminary data.</text>
</comment>
<reference evidence="1 2" key="1">
    <citation type="journal article" date="2020" name="Nature">
        <title>Six reference-quality genomes reveal evolution of bat adaptations.</title>
        <authorList>
            <person name="Jebb D."/>
            <person name="Huang Z."/>
            <person name="Pippel M."/>
            <person name="Hughes G.M."/>
            <person name="Lavrichenko K."/>
            <person name="Devanna P."/>
            <person name="Winkler S."/>
            <person name="Jermiin L.S."/>
            <person name="Skirmuntt E.C."/>
            <person name="Katzourakis A."/>
            <person name="Burkitt-Gray L."/>
            <person name="Ray D.A."/>
            <person name="Sullivan K.A.M."/>
            <person name="Roscito J.G."/>
            <person name="Kirilenko B.M."/>
            <person name="Davalos L.M."/>
            <person name="Corthals A.P."/>
            <person name="Power M.L."/>
            <person name="Jones G."/>
            <person name="Ransome R.D."/>
            <person name="Dechmann D.K.N."/>
            <person name="Locatelli A.G."/>
            <person name="Puechmaille S.J."/>
            <person name="Fedrigo O."/>
            <person name="Jarvis E.D."/>
            <person name="Hiller M."/>
            <person name="Vernes S.C."/>
            <person name="Myers E.W."/>
            <person name="Teeling E.C."/>
        </authorList>
    </citation>
    <scope>NUCLEOTIDE SEQUENCE [LARGE SCALE GENOMIC DNA]</scope>
    <source>
        <strain evidence="1">MRhiFer1</strain>
        <tissue evidence="1">Lung</tissue>
    </source>
</reference>
<sequence length="144" mass="16089">MRSRDVLTTIGSPVPSTAVLDQQQTINKVPHPKHHSALPSWSLQSTGCKSEVVAAGHRAGCSPRNPGSDQQQRLVLVAEKLQRNSQFRELDAKWTTLRQIHDKCLLSQIYGGRCNLKLETPTLVTYVLRNGQRAYEELSLAMFP</sequence>
<gene>
    <name evidence="1" type="ORF">mRhiFer1_009623</name>
</gene>
<protein>
    <submittedName>
        <fullName evidence="1">Uncharacterized protein</fullName>
    </submittedName>
</protein>
<evidence type="ECO:0000313" key="2">
    <source>
        <dbReference type="Proteomes" id="UP000585614"/>
    </source>
</evidence>
<dbReference type="AlphaFoldDB" id="A0A7J7ZQ59"/>
<dbReference type="EMBL" id="JACAGC010000003">
    <property type="protein sequence ID" value="KAF6376432.1"/>
    <property type="molecule type" value="Genomic_DNA"/>
</dbReference>
<dbReference type="Proteomes" id="UP000585614">
    <property type="component" value="Unassembled WGS sequence"/>
</dbReference>